<protein>
    <submittedName>
        <fullName evidence="1">Pyridoxal phosphate-dependent transferase</fullName>
    </submittedName>
</protein>
<dbReference type="Gene3D" id="3.30.450.60">
    <property type="match status" value="1"/>
</dbReference>
<keyword evidence="1" id="KW-0808">Transferase</keyword>
<dbReference type="AlphaFoldDB" id="A0A2U1QHF4"/>
<accession>A0A2U1QHF4</accession>
<keyword evidence="2" id="KW-1185">Reference proteome</keyword>
<comment type="caution">
    <text evidence="1">The sequence shown here is derived from an EMBL/GenBank/DDBJ whole genome shotgun (WGS) entry which is preliminary data.</text>
</comment>
<dbReference type="Proteomes" id="UP000245207">
    <property type="component" value="Unassembled WGS sequence"/>
</dbReference>
<reference evidence="1 2" key="1">
    <citation type="journal article" date="2018" name="Mol. Plant">
        <title>The genome of Artemisia annua provides insight into the evolution of Asteraceae family and artemisinin biosynthesis.</title>
        <authorList>
            <person name="Shen Q."/>
            <person name="Zhang L."/>
            <person name="Liao Z."/>
            <person name="Wang S."/>
            <person name="Yan T."/>
            <person name="Shi P."/>
            <person name="Liu M."/>
            <person name="Fu X."/>
            <person name="Pan Q."/>
            <person name="Wang Y."/>
            <person name="Lv Z."/>
            <person name="Lu X."/>
            <person name="Zhang F."/>
            <person name="Jiang W."/>
            <person name="Ma Y."/>
            <person name="Chen M."/>
            <person name="Hao X."/>
            <person name="Li L."/>
            <person name="Tang Y."/>
            <person name="Lv G."/>
            <person name="Zhou Y."/>
            <person name="Sun X."/>
            <person name="Brodelius P.E."/>
            <person name="Rose J.K.C."/>
            <person name="Tang K."/>
        </authorList>
    </citation>
    <scope>NUCLEOTIDE SEQUENCE [LARGE SCALE GENOMIC DNA]</scope>
    <source>
        <strain evidence="2">cv. Huhao1</strain>
        <tissue evidence="1">Leaf</tissue>
    </source>
</reference>
<dbReference type="EMBL" id="PKPP01000124">
    <property type="protein sequence ID" value="PWA97408.1"/>
    <property type="molecule type" value="Genomic_DNA"/>
</dbReference>
<dbReference type="STRING" id="35608.A0A2U1QHF4"/>
<gene>
    <name evidence="1" type="ORF">CTI12_AA029480</name>
</gene>
<evidence type="ECO:0000313" key="1">
    <source>
        <dbReference type="EMBL" id="PWA97408.1"/>
    </source>
</evidence>
<organism evidence="1 2">
    <name type="scientific">Artemisia annua</name>
    <name type="common">Sweet wormwood</name>
    <dbReference type="NCBI Taxonomy" id="35608"/>
    <lineage>
        <taxon>Eukaryota</taxon>
        <taxon>Viridiplantae</taxon>
        <taxon>Streptophyta</taxon>
        <taxon>Embryophyta</taxon>
        <taxon>Tracheophyta</taxon>
        <taxon>Spermatophyta</taxon>
        <taxon>Magnoliopsida</taxon>
        <taxon>eudicotyledons</taxon>
        <taxon>Gunneridae</taxon>
        <taxon>Pentapetalae</taxon>
        <taxon>asterids</taxon>
        <taxon>campanulids</taxon>
        <taxon>Asterales</taxon>
        <taxon>Asteraceae</taxon>
        <taxon>Asteroideae</taxon>
        <taxon>Anthemideae</taxon>
        <taxon>Artemisiinae</taxon>
        <taxon>Artemisia</taxon>
    </lineage>
</organism>
<proteinExistence type="predicted"/>
<dbReference type="InterPro" id="IPR011012">
    <property type="entry name" value="Longin-like_dom_sf"/>
</dbReference>
<dbReference type="GO" id="GO:0016740">
    <property type="term" value="F:transferase activity"/>
    <property type="evidence" value="ECO:0007669"/>
    <property type="project" value="UniProtKB-KW"/>
</dbReference>
<sequence length="232" mass="26411">MLESCIDVLLMHCNKPVVKKIAMKENFDLSMQFFHLFSTTYHRSLEEQKAVCESEDASVLTWILKYLSDDPELLNAVKEEQKAVCESEDGIGCLGSSRAEKAAQGHGHASNQYELLNEMMDFGYPQYTEAQIISEFIKTDTHTEYKYFGKCERTCSYCRAIFWHEERVHGYLSSGCDPYVDIDMGSAAVDDYDAITLSPHKFLGGPGSPRIILMNKALYQLKNSPHRHVEVE</sequence>
<name>A0A2U1QHF4_ARTAN</name>
<evidence type="ECO:0000313" key="2">
    <source>
        <dbReference type="Proteomes" id="UP000245207"/>
    </source>
</evidence>
<dbReference type="SUPFAM" id="SSF64356">
    <property type="entry name" value="SNARE-like"/>
    <property type="match status" value="1"/>
</dbReference>
<dbReference type="OrthoDB" id="1931715at2759"/>